<dbReference type="AlphaFoldDB" id="A0A285TTN9"/>
<protein>
    <submittedName>
        <fullName evidence="2">Intracellular multiplication protein IcmJ</fullName>
    </submittedName>
</protein>
<dbReference type="CDD" id="cd00085">
    <property type="entry name" value="HNHc"/>
    <property type="match status" value="1"/>
</dbReference>
<reference evidence="2 3" key="1">
    <citation type="submission" date="2017-08" db="EMBL/GenBank/DDBJ databases">
        <authorList>
            <person name="de Groot N.N."/>
        </authorList>
    </citation>
    <scope>NUCLEOTIDE SEQUENCE [LARGE SCALE GENOMIC DNA]</scope>
    <source>
        <strain evidence="2 3">USBA 78</strain>
    </source>
</reference>
<dbReference type="InterPro" id="IPR003615">
    <property type="entry name" value="HNH_nuc"/>
</dbReference>
<name>A0A285TTN9_9PROT</name>
<gene>
    <name evidence="2" type="ORF">SAMN05428964_105294</name>
</gene>
<sequence>MAKYLPLRLSVKALNWRVYDDHSAEADAEFKNIRMRVLERDDRTCRFCGFRAPKWQEVHHLNDDHADNRPQNLVTACMFCHMCQHIGLAGHNNEAVLAYIPEIPQDRLHHIVRAILVAKKWSMDTAANRRSNAEMQRNAMVLGEAAVSIEAKLREREAVAKEMFGISDPSELANILLAINSESETAYDDRDSYLRGLRLLPLGVRKQDGGDKMPEIVASWSMAGGPFASLNPRSWASILSQYVA</sequence>
<accession>A0A285TTN9</accession>
<dbReference type="RefSeq" id="WP_097052848.1">
    <property type="nucleotide sequence ID" value="NZ_OBMM01000005.1"/>
</dbReference>
<dbReference type="SMART" id="SM00507">
    <property type="entry name" value="HNHc"/>
    <property type="match status" value="1"/>
</dbReference>
<feature type="domain" description="HNH nuclease" evidence="1">
    <location>
        <begin position="32"/>
        <end position="82"/>
    </location>
</feature>
<evidence type="ECO:0000259" key="1">
    <source>
        <dbReference type="SMART" id="SM00507"/>
    </source>
</evidence>
<dbReference type="EMBL" id="OBMM01000005">
    <property type="protein sequence ID" value="SOC27163.1"/>
    <property type="molecule type" value="Genomic_DNA"/>
</dbReference>
<evidence type="ECO:0000313" key="2">
    <source>
        <dbReference type="EMBL" id="SOC27163.1"/>
    </source>
</evidence>
<proteinExistence type="predicted"/>
<evidence type="ECO:0000313" key="3">
    <source>
        <dbReference type="Proteomes" id="UP000219068"/>
    </source>
</evidence>
<organism evidence="2 3">
    <name type="scientific">Thalassospira xiamenensis</name>
    <dbReference type="NCBI Taxonomy" id="220697"/>
    <lineage>
        <taxon>Bacteria</taxon>
        <taxon>Pseudomonadati</taxon>
        <taxon>Pseudomonadota</taxon>
        <taxon>Alphaproteobacteria</taxon>
        <taxon>Rhodospirillales</taxon>
        <taxon>Thalassospiraceae</taxon>
        <taxon>Thalassospira</taxon>
    </lineage>
</organism>
<dbReference type="Proteomes" id="UP000219068">
    <property type="component" value="Unassembled WGS sequence"/>
</dbReference>